<gene>
    <name evidence="1" type="ORF">NEZAVI_LOCUS1260</name>
</gene>
<proteinExistence type="predicted"/>
<sequence length="107" mass="11973">MLGVFPRRGGGSLFAQCPILCQQYLQEEGRLLLCQLPPDLVKTETGSGDFGLEGRYCNQSSPSHCRIQSESVGQFSRHLGTLCKHEAHQAFVKMDSTQFLNIRKRDS</sequence>
<dbReference type="Proteomes" id="UP001152798">
    <property type="component" value="Chromosome 1"/>
</dbReference>
<reference evidence="1" key="1">
    <citation type="submission" date="2022-01" db="EMBL/GenBank/DDBJ databases">
        <authorList>
            <person name="King R."/>
        </authorList>
    </citation>
    <scope>NUCLEOTIDE SEQUENCE</scope>
</reference>
<keyword evidence="2" id="KW-1185">Reference proteome</keyword>
<accession>A0A9P0E4K0</accession>
<name>A0A9P0E4K0_NEZVI</name>
<dbReference type="AlphaFoldDB" id="A0A9P0E4K0"/>
<organism evidence="1 2">
    <name type="scientific">Nezara viridula</name>
    <name type="common">Southern green stink bug</name>
    <name type="synonym">Cimex viridulus</name>
    <dbReference type="NCBI Taxonomy" id="85310"/>
    <lineage>
        <taxon>Eukaryota</taxon>
        <taxon>Metazoa</taxon>
        <taxon>Ecdysozoa</taxon>
        <taxon>Arthropoda</taxon>
        <taxon>Hexapoda</taxon>
        <taxon>Insecta</taxon>
        <taxon>Pterygota</taxon>
        <taxon>Neoptera</taxon>
        <taxon>Paraneoptera</taxon>
        <taxon>Hemiptera</taxon>
        <taxon>Heteroptera</taxon>
        <taxon>Panheteroptera</taxon>
        <taxon>Pentatomomorpha</taxon>
        <taxon>Pentatomoidea</taxon>
        <taxon>Pentatomidae</taxon>
        <taxon>Pentatominae</taxon>
        <taxon>Nezara</taxon>
    </lineage>
</organism>
<protein>
    <submittedName>
        <fullName evidence="1">Uncharacterized protein</fullName>
    </submittedName>
</protein>
<dbReference type="EMBL" id="OV725077">
    <property type="protein sequence ID" value="CAH1389988.1"/>
    <property type="molecule type" value="Genomic_DNA"/>
</dbReference>
<evidence type="ECO:0000313" key="1">
    <source>
        <dbReference type="EMBL" id="CAH1389988.1"/>
    </source>
</evidence>
<evidence type="ECO:0000313" key="2">
    <source>
        <dbReference type="Proteomes" id="UP001152798"/>
    </source>
</evidence>